<dbReference type="EMBL" id="LGCL01000045">
    <property type="protein sequence ID" value="KPL70167.1"/>
    <property type="molecule type" value="Genomic_DNA"/>
</dbReference>
<feature type="transmembrane region" description="Helical" evidence="6">
    <location>
        <begin position="169"/>
        <end position="191"/>
    </location>
</feature>
<feature type="transmembrane region" description="Helical" evidence="6">
    <location>
        <begin position="77"/>
        <end position="95"/>
    </location>
</feature>
<evidence type="ECO:0000256" key="2">
    <source>
        <dbReference type="ARBA" id="ARBA00022448"/>
    </source>
</evidence>
<dbReference type="AlphaFoldDB" id="A0A0P6WMX1"/>
<feature type="transmembrane region" description="Helical" evidence="6">
    <location>
        <begin position="351"/>
        <end position="378"/>
    </location>
</feature>
<evidence type="ECO:0000256" key="5">
    <source>
        <dbReference type="ARBA" id="ARBA00023136"/>
    </source>
</evidence>
<dbReference type="SUPFAM" id="SSF103473">
    <property type="entry name" value="MFS general substrate transporter"/>
    <property type="match status" value="1"/>
</dbReference>
<dbReference type="InterPro" id="IPR050495">
    <property type="entry name" value="ATG22/LtaA_families"/>
</dbReference>
<dbReference type="PROSITE" id="PS50850">
    <property type="entry name" value="MFS"/>
    <property type="match status" value="1"/>
</dbReference>
<dbReference type="InterPro" id="IPR024671">
    <property type="entry name" value="Atg22-like"/>
</dbReference>
<dbReference type="InterPro" id="IPR036259">
    <property type="entry name" value="MFS_trans_sf"/>
</dbReference>
<feature type="transmembrane region" description="Helical" evidence="6">
    <location>
        <begin position="101"/>
        <end position="121"/>
    </location>
</feature>
<sequence>MAKRARWAWYLYDFGNSAYAAVILLAVYSAYFKGTVVGGARGSWLWGLSIGIAMLIVTVLSPILGTIADFVAAKKRFLFVFTALSVTATSLLFFVEAGDILSGMIFFIIAEVGYRAAQVFYDALLPEISSQEDMAKVSGNGWAIGSAGGVVCLLIVLPLIILFKGALMVRVSMIITAVFYALSSIPLFLWVKEKAEPQALPAGENYLSLAYKRLSTTIKSTRQFRQFIRFIIAFLVYNDGILMILDFAAIIGAVLFGMNQQQLIILMIIVQVTSIGGAFLFGIIADRLGSKRAIVYSLVMMLVTVCSLVFIQSLVGFYLLAAVAGFALTGVQSVSRTMVGQISPEGKSGEFYGLFSVAGRTSSFIGPTVYGWVAVGAANYFHSVGQTLHVAEQSGQRAAVLSAAAFLVVGLILLFFVKDASRNKKETA</sequence>
<dbReference type="PANTHER" id="PTHR23519:SF1">
    <property type="entry name" value="AUTOPHAGY-RELATED PROTEIN 22"/>
    <property type="match status" value="1"/>
</dbReference>
<feature type="transmembrane region" description="Helical" evidence="6">
    <location>
        <begin position="7"/>
        <end position="31"/>
    </location>
</feature>
<dbReference type="Pfam" id="PF11700">
    <property type="entry name" value="ATG22"/>
    <property type="match status" value="1"/>
</dbReference>
<feature type="transmembrane region" description="Helical" evidence="6">
    <location>
        <begin position="227"/>
        <end position="256"/>
    </location>
</feature>
<evidence type="ECO:0000256" key="1">
    <source>
        <dbReference type="ARBA" id="ARBA00004651"/>
    </source>
</evidence>
<keyword evidence="9" id="KW-1185">Reference proteome</keyword>
<evidence type="ECO:0000259" key="7">
    <source>
        <dbReference type="PROSITE" id="PS50850"/>
    </source>
</evidence>
<evidence type="ECO:0000256" key="3">
    <source>
        <dbReference type="ARBA" id="ARBA00022692"/>
    </source>
</evidence>
<keyword evidence="2" id="KW-0813">Transport</keyword>
<evidence type="ECO:0000256" key="6">
    <source>
        <dbReference type="SAM" id="Phobius"/>
    </source>
</evidence>
<feature type="domain" description="Major facilitator superfamily (MFS) profile" evidence="7">
    <location>
        <begin position="1"/>
        <end position="422"/>
    </location>
</feature>
<evidence type="ECO:0000313" key="9">
    <source>
        <dbReference type="Proteomes" id="UP000050417"/>
    </source>
</evidence>
<dbReference type="GO" id="GO:0005886">
    <property type="term" value="C:plasma membrane"/>
    <property type="evidence" value="ECO:0007669"/>
    <property type="project" value="UniProtKB-SubCell"/>
</dbReference>
<gene>
    <name evidence="8" type="ORF">ADN00_18430</name>
</gene>
<feature type="transmembrane region" description="Helical" evidence="6">
    <location>
        <begin position="43"/>
        <end position="65"/>
    </location>
</feature>
<comment type="caution">
    <text evidence="8">The sequence shown here is derived from an EMBL/GenBank/DDBJ whole genome shotgun (WGS) entry which is preliminary data.</text>
</comment>
<keyword evidence="3 6" id="KW-0812">Transmembrane</keyword>
<dbReference type="Gene3D" id="1.20.1250.20">
    <property type="entry name" value="MFS general substrate transporter like domains"/>
    <property type="match status" value="2"/>
</dbReference>
<name>A0A0P6WMX1_9CHLR</name>
<comment type="subcellular location">
    <subcellularLocation>
        <location evidence="1">Cell membrane</location>
        <topology evidence="1">Multi-pass membrane protein</topology>
    </subcellularLocation>
</comment>
<evidence type="ECO:0000256" key="4">
    <source>
        <dbReference type="ARBA" id="ARBA00022989"/>
    </source>
</evidence>
<proteinExistence type="predicted"/>
<dbReference type="GO" id="GO:0022857">
    <property type="term" value="F:transmembrane transporter activity"/>
    <property type="evidence" value="ECO:0007669"/>
    <property type="project" value="InterPro"/>
</dbReference>
<dbReference type="PANTHER" id="PTHR23519">
    <property type="entry name" value="AUTOPHAGY-RELATED PROTEIN 22"/>
    <property type="match status" value="1"/>
</dbReference>
<feature type="transmembrane region" description="Helical" evidence="6">
    <location>
        <begin position="293"/>
        <end position="311"/>
    </location>
</feature>
<organism evidence="8 9">
    <name type="scientific">Ornatilinea apprima</name>
    <dbReference type="NCBI Taxonomy" id="1134406"/>
    <lineage>
        <taxon>Bacteria</taxon>
        <taxon>Bacillati</taxon>
        <taxon>Chloroflexota</taxon>
        <taxon>Anaerolineae</taxon>
        <taxon>Anaerolineales</taxon>
        <taxon>Anaerolineaceae</taxon>
        <taxon>Ornatilinea</taxon>
    </lineage>
</organism>
<feature type="transmembrane region" description="Helical" evidence="6">
    <location>
        <begin position="398"/>
        <end position="417"/>
    </location>
</feature>
<dbReference type="InterPro" id="IPR020846">
    <property type="entry name" value="MFS_dom"/>
</dbReference>
<protein>
    <recommendedName>
        <fullName evidence="7">Major facilitator superfamily (MFS) profile domain-containing protein</fullName>
    </recommendedName>
</protein>
<dbReference type="STRING" id="1134406.ADN00_18430"/>
<reference evidence="8 9" key="1">
    <citation type="submission" date="2015-07" db="EMBL/GenBank/DDBJ databases">
        <title>Genome sequence of Ornatilinea apprima DSM 23815.</title>
        <authorList>
            <person name="Hemp J."/>
            <person name="Ward L.M."/>
            <person name="Pace L.A."/>
            <person name="Fischer W.W."/>
        </authorList>
    </citation>
    <scope>NUCLEOTIDE SEQUENCE [LARGE SCALE GENOMIC DNA]</scope>
    <source>
        <strain evidence="8 9">P3M-1</strain>
    </source>
</reference>
<feature type="transmembrane region" description="Helical" evidence="6">
    <location>
        <begin position="262"/>
        <end position="281"/>
    </location>
</feature>
<evidence type="ECO:0000313" key="8">
    <source>
        <dbReference type="EMBL" id="KPL70167.1"/>
    </source>
</evidence>
<dbReference type="Proteomes" id="UP000050417">
    <property type="component" value="Unassembled WGS sequence"/>
</dbReference>
<keyword evidence="5 6" id="KW-0472">Membrane</keyword>
<feature type="transmembrane region" description="Helical" evidence="6">
    <location>
        <begin position="142"/>
        <end position="163"/>
    </location>
</feature>
<accession>A0A0P6WMX1</accession>
<keyword evidence="4 6" id="KW-1133">Transmembrane helix</keyword>